<dbReference type="InterPro" id="IPR000424">
    <property type="entry name" value="Primosome_PriB/ssb"/>
</dbReference>
<sequence>MNTIVGRITKNAEINALKNDKQVVNFSVAINDNYKTKDGERREQTTYYNCSYWISPNVAKILTKGSLVELSGRISSTAWIGKDGEIKSGLNFHTSKIKLHGGGKKSETGVANFNQKGQSNSQFTTNPQNTNVPDDETDDDLPF</sequence>
<evidence type="ECO:0000256" key="2">
    <source>
        <dbReference type="PIRNR" id="PIRNR002070"/>
    </source>
</evidence>
<organism evidence="5 6">
    <name type="scientific">Chryseobacterium manosquense</name>
    <dbReference type="NCBI Taxonomy" id="2754694"/>
    <lineage>
        <taxon>Bacteria</taxon>
        <taxon>Pseudomonadati</taxon>
        <taxon>Bacteroidota</taxon>
        <taxon>Flavobacteriia</taxon>
        <taxon>Flavobacteriales</taxon>
        <taxon>Weeksellaceae</taxon>
        <taxon>Chryseobacterium group</taxon>
        <taxon>Chryseobacterium</taxon>
    </lineage>
</organism>
<dbReference type="PROSITE" id="PS50935">
    <property type="entry name" value="SSB"/>
    <property type="match status" value="1"/>
</dbReference>
<accession>A0A7H1DXG8</accession>
<dbReference type="NCBIfam" id="TIGR00621">
    <property type="entry name" value="ssb"/>
    <property type="match status" value="1"/>
</dbReference>
<dbReference type="Pfam" id="PF00436">
    <property type="entry name" value="SSB"/>
    <property type="match status" value="1"/>
</dbReference>
<dbReference type="EMBL" id="CP060203">
    <property type="protein sequence ID" value="QNS41676.1"/>
    <property type="molecule type" value="Genomic_DNA"/>
</dbReference>
<name>A0A7H1DXG8_9FLAO</name>
<dbReference type="PIRSF" id="PIRSF002070">
    <property type="entry name" value="SSB"/>
    <property type="match status" value="1"/>
</dbReference>
<dbReference type="KEGG" id="cmaq:H0S70_01395"/>
<dbReference type="SUPFAM" id="SSF50249">
    <property type="entry name" value="Nucleic acid-binding proteins"/>
    <property type="match status" value="1"/>
</dbReference>
<dbReference type="Gene3D" id="2.40.50.140">
    <property type="entry name" value="Nucleic acid-binding proteins"/>
    <property type="match status" value="1"/>
</dbReference>
<protein>
    <recommendedName>
        <fullName evidence="2 3">Single-stranded DNA-binding protein</fullName>
    </recommendedName>
</protein>
<evidence type="ECO:0000256" key="1">
    <source>
        <dbReference type="ARBA" id="ARBA00023125"/>
    </source>
</evidence>
<gene>
    <name evidence="5" type="primary">ssb</name>
    <name evidence="5" type="ORF">H0S70_01395</name>
</gene>
<dbReference type="GO" id="GO:0003697">
    <property type="term" value="F:single-stranded DNA binding"/>
    <property type="evidence" value="ECO:0007669"/>
    <property type="project" value="InterPro"/>
</dbReference>
<feature type="compositionally biased region" description="Polar residues" evidence="4">
    <location>
        <begin position="109"/>
        <end position="132"/>
    </location>
</feature>
<dbReference type="InterPro" id="IPR011344">
    <property type="entry name" value="ssDNA-bd"/>
</dbReference>
<keyword evidence="1 2" id="KW-0238">DNA-binding</keyword>
<dbReference type="InterPro" id="IPR012340">
    <property type="entry name" value="NA-bd_OB-fold"/>
</dbReference>
<evidence type="ECO:0000256" key="4">
    <source>
        <dbReference type="SAM" id="MobiDB-lite"/>
    </source>
</evidence>
<dbReference type="Proteomes" id="UP000516438">
    <property type="component" value="Chromosome"/>
</dbReference>
<dbReference type="GO" id="GO:0006260">
    <property type="term" value="P:DNA replication"/>
    <property type="evidence" value="ECO:0007669"/>
    <property type="project" value="InterPro"/>
</dbReference>
<evidence type="ECO:0000313" key="6">
    <source>
        <dbReference type="Proteomes" id="UP000516438"/>
    </source>
</evidence>
<keyword evidence="6" id="KW-1185">Reference proteome</keyword>
<dbReference type="RefSeq" id="WP_188321432.1">
    <property type="nucleotide sequence ID" value="NZ_CP060203.1"/>
</dbReference>
<feature type="region of interest" description="Disordered" evidence="4">
    <location>
        <begin position="100"/>
        <end position="143"/>
    </location>
</feature>
<feature type="compositionally biased region" description="Acidic residues" evidence="4">
    <location>
        <begin position="133"/>
        <end position="143"/>
    </location>
</feature>
<dbReference type="AlphaFoldDB" id="A0A7H1DXG8"/>
<evidence type="ECO:0000313" key="5">
    <source>
        <dbReference type="EMBL" id="QNS41676.1"/>
    </source>
</evidence>
<evidence type="ECO:0000256" key="3">
    <source>
        <dbReference type="RuleBase" id="RU000524"/>
    </source>
</evidence>
<dbReference type="CDD" id="cd04496">
    <property type="entry name" value="SSB_OBF"/>
    <property type="match status" value="1"/>
</dbReference>
<reference evidence="5 6" key="1">
    <citation type="submission" date="2020-07" db="EMBL/GenBank/DDBJ databases">
        <title>Complete genome and description of Chryseobacterium manosquense strain Marseille-Q2069 sp. nov.</title>
        <authorList>
            <person name="Boxberger M."/>
        </authorList>
    </citation>
    <scope>NUCLEOTIDE SEQUENCE [LARGE SCALE GENOMIC DNA]</scope>
    <source>
        <strain evidence="5 6">Marseille-Q2069</strain>
    </source>
</reference>
<proteinExistence type="predicted"/>